<evidence type="ECO:0000313" key="1">
    <source>
        <dbReference type="Proteomes" id="UP000036681"/>
    </source>
</evidence>
<proteinExistence type="predicted"/>
<protein>
    <submittedName>
        <fullName evidence="2">Uncharacterized protein</fullName>
    </submittedName>
</protein>
<sequence length="33" mass="3616">MAMAVRRDAGMLSLRGPRRLECAPFDDDSASGY</sequence>
<accession>A0A0M3HKY5</accession>
<organism evidence="1 2">
    <name type="scientific">Ascaris lumbricoides</name>
    <name type="common">Giant roundworm</name>
    <dbReference type="NCBI Taxonomy" id="6252"/>
    <lineage>
        <taxon>Eukaryota</taxon>
        <taxon>Metazoa</taxon>
        <taxon>Ecdysozoa</taxon>
        <taxon>Nematoda</taxon>
        <taxon>Chromadorea</taxon>
        <taxon>Rhabditida</taxon>
        <taxon>Spirurina</taxon>
        <taxon>Ascaridomorpha</taxon>
        <taxon>Ascaridoidea</taxon>
        <taxon>Ascarididae</taxon>
        <taxon>Ascaris</taxon>
    </lineage>
</organism>
<reference evidence="2" key="1">
    <citation type="submission" date="2017-02" db="UniProtKB">
        <authorList>
            <consortium name="WormBaseParasite"/>
        </authorList>
    </citation>
    <scope>IDENTIFICATION</scope>
</reference>
<dbReference type="Proteomes" id="UP000036681">
    <property type="component" value="Unplaced"/>
</dbReference>
<dbReference type="WBParaSite" id="ALUE_0000218001-mRNA-1">
    <property type="protein sequence ID" value="ALUE_0000218001-mRNA-1"/>
    <property type="gene ID" value="ALUE_0000218001"/>
</dbReference>
<dbReference type="AlphaFoldDB" id="A0A0M3HKY5"/>
<evidence type="ECO:0000313" key="2">
    <source>
        <dbReference type="WBParaSite" id="ALUE_0000218001-mRNA-1"/>
    </source>
</evidence>
<name>A0A0M3HKY5_ASCLU</name>
<keyword evidence="1" id="KW-1185">Reference proteome</keyword>